<reference evidence="2" key="2">
    <citation type="journal article" date="2022" name="BMC Genomics">
        <title>Comparative genome analysis of mycobacteria focusing on tRNA and non-coding RNA.</title>
        <authorList>
            <person name="Behra P.R.K."/>
            <person name="Pettersson B.M.F."/>
            <person name="Ramesh M."/>
            <person name="Das S."/>
            <person name="Dasgupta S."/>
            <person name="Kirsebom L.A."/>
        </authorList>
    </citation>
    <scope>NUCLEOTIDE SEQUENCE</scope>
    <source>
        <strain evidence="2">CCUG 55640</strain>
    </source>
</reference>
<dbReference type="Proteomes" id="UP001141650">
    <property type="component" value="Unassembled WGS sequence"/>
</dbReference>
<proteinExistence type="inferred from homology"/>
<dbReference type="RefSeq" id="WP_082958433.1">
    <property type="nucleotide sequence ID" value="NZ_JACKVH010000017.1"/>
</dbReference>
<dbReference type="GO" id="GO:0003824">
    <property type="term" value="F:catalytic activity"/>
    <property type="evidence" value="ECO:0007669"/>
    <property type="project" value="UniProtKB-ARBA"/>
</dbReference>
<dbReference type="PANTHER" id="PTHR43802:SF1">
    <property type="entry name" value="IP11341P-RELATED"/>
    <property type="match status" value="1"/>
</dbReference>
<dbReference type="PANTHER" id="PTHR43802">
    <property type="entry name" value="ENOYL-COA HYDRATASE"/>
    <property type="match status" value="1"/>
</dbReference>
<dbReference type="Pfam" id="PF00378">
    <property type="entry name" value="ECH_1"/>
    <property type="match status" value="1"/>
</dbReference>
<evidence type="ECO:0000256" key="1">
    <source>
        <dbReference type="ARBA" id="ARBA00005254"/>
    </source>
</evidence>
<dbReference type="Gene3D" id="3.90.226.10">
    <property type="entry name" value="2-enoyl-CoA Hydratase, Chain A, domain 1"/>
    <property type="match status" value="1"/>
</dbReference>
<dbReference type="EMBL" id="JACKVH010000017">
    <property type="protein sequence ID" value="MCV7380779.1"/>
    <property type="molecule type" value="Genomic_DNA"/>
</dbReference>
<dbReference type="CDD" id="cd06558">
    <property type="entry name" value="crotonase-like"/>
    <property type="match status" value="1"/>
</dbReference>
<gene>
    <name evidence="2" type="ORF">H7K38_19295</name>
</gene>
<comment type="similarity">
    <text evidence="1">Belongs to the enoyl-CoA hydratase/isomerase family.</text>
</comment>
<name>A0AA41XSV3_9MYCO</name>
<dbReference type="InterPro" id="IPR029045">
    <property type="entry name" value="ClpP/crotonase-like_dom_sf"/>
</dbReference>
<comment type="caution">
    <text evidence="2">The sequence shown here is derived from an EMBL/GenBank/DDBJ whole genome shotgun (WGS) entry which is preliminary data.</text>
</comment>
<reference evidence="2" key="1">
    <citation type="submission" date="2020-07" db="EMBL/GenBank/DDBJ databases">
        <authorList>
            <person name="Pettersson B.M.F."/>
            <person name="Behra P.R.K."/>
            <person name="Ramesh M."/>
            <person name="Das S."/>
            <person name="Dasgupta S."/>
            <person name="Kirsebom L.A."/>
        </authorList>
    </citation>
    <scope>NUCLEOTIDE SEQUENCE</scope>
    <source>
        <strain evidence="2">CCUG 55640</strain>
    </source>
</reference>
<dbReference type="SUPFAM" id="SSF52096">
    <property type="entry name" value="ClpP/crotonase"/>
    <property type="match status" value="1"/>
</dbReference>
<dbReference type="AlphaFoldDB" id="A0AA41XSV3"/>
<protein>
    <submittedName>
        <fullName evidence="2">Enoyl-CoA hydratase/isomerase family protein</fullName>
    </submittedName>
</protein>
<dbReference type="InterPro" id="IPR001753">
    <property type="entry name" value="Enoyl-CoA_hydra/iso"/>
</dbReference>
<evidence type="ECO:0000313" key="3">
    <source>
        <dbReference type="Proteomes" id="UP001141650"/>
    </source>
</evidence>
<evidence type="ECO:0000313" key="2">
    <source>
        <dbReference type="EMBL" id="MCV7380779.1"/>
    </source>
</evidence>
<organism evidence="2 3">
    <name type="scientific">Mycobacterium alsense</name>
    <dbReference type="NCBI Taxonomy" id="324058"/>
    <lineage>
        <taxon>Bacteria</taxon>
        <taxon>Bacillati</taxon>
        <taxon>Actinomycetota</taxon>
        <taxon>Actinomycetes</taxon>
        <taxon>Mycobacteriales</taxon>
        <taxon>Mycobacteriaceae</taxon>
        <taxon>Mycobacterium</taxon>
    </lineage>
</organism>
<accession>A0AA41XSV3</accession>
<sequence>MGEHVLPEAHWAAMTCVKVERRARIVMIRLNRPEKMNAINSTMENEFYSVLADCDRMADVSCVVLTAEGANFSSGHDVQQVAAETIGGQEPATIQGKYWVHTGDLLPPWRFSKGLVVATKGYVGPHANTILLAADVVIAADNSRFSWEESRVGVGAPYGPYALMPFHFPIRVMKQLWMTGGWMDAQTARQLFYVNRVVPLGQEEQTALCFAEQIARMEIGDLVANKRGTHRLYEAAGLSAMVDVGRDPYVPSAEAAVAKEHHLRLIHEKGVRAAVRERDTGWDDEVSKV</sequence>